<evidence type="ECO:0000313" key="2">
    <source>
        <dbReference type="Proteomes" id="UP001232148"/>
    </source>
</evidence>
<comment type="caution">
    <text evidence="1">The sequence shown here is derived from an EMBL/GenBank/DDBJ whole genome shotgun (WGS) entry which is preliminary data.</text>
</comment>
<sequence>MRCTLQVMFHGHVGIQYDDANVRARARFPRLPSIAFTVSWLDIKTPSAIEPLVLKIFMACCWFIRVTFSLKLATVSAELPSRAVKRICRTGALSCDFRIQPLRHPPLELIETSFLHISCYNTEKKMNPRGMPPFSHNICQFEKERKKEVAMSIGIHAMKETFFHLLNPTKAALSIF</sequence>
<evidence type="ECO:0000313" key="1">
    <source>
        <dbReference type="EMBL" id="KAK2034404.1"/>
    </source>
</evidence>
<proteinExistence type="predicted"/>
<gene>
    <name evidence="1" type="ORF">LX32DRAFT_395105</name>
</gene>
<dbReference type="EMBL" id="MU842814">
    <property type="protein sequence ID" value="KAK2034404.1"/>
    <property type="molecule type" value="Genomic_DNA"/>
</dbReference>
<dbReference type="Proteomes" id="UP001232148">
    <property type="component" value="Unassembled WGS sequence"/>
</dbReference>
<name>A0AAD9HUZ1_9PEZI</name>
<keyword evidence="2" id="KW-1185">Reference proteome</keyword>
<organism evidence="1 2">
    <name type="scientific">Colletotrichum zoysiae</name>
    <dbReference type="NCBI Taxonomy" id="1216348"/>
    <lineage>
        <taxon>Eukaryota</taxon>
        <taxon>Fungi</taxon>
        <taxon>Dikarya</taxon>
        <taxon>Ascomycota</taxon>
        <taxon>Pezizomycotina</taxon>
        <taxon>Sordariomycetes</taxon>
        <taxon>Hypocreomycetidae</taxon>
        <taxon>Glomerellales</taxon>
        <taxon>Glomerellaceae</taxon>
        <taxon>Colletotrichum</taxon>
        <taxon>Colletotrichum graminicola species complex</taxon>
    </lineage>
</organism>
<dbReference type="AlphaFoldDB" id="A0AAD9HUZ1"/>
<reference evidence="1" key="1">
    <citation type="submission" date="2021-06" db="EMBL/GenBank/DDBJ databases">
        <title>Comparative genomics, transcriptomics and evolutionary studies reveal genomic signatures of adaptation to plant cell wall in hemibiotrophic fungi.</title>
        <authorList>
            <consortium name="DOE Joint Genome Institute"/>
            <person name="Baroncelli R."/>
            <person name="Diaz J.F."/>
            <person name="Benocci T."/>
            <person name="Peng M."/>
            <person name="Battaglia E."/>
            <person name="Haridas S."/>
            <person name="Andreopoulos W."/>
            <person name="Labutti K."/>
            <person name="Pangilinan J."/>
            <person name="Floch G.L."/>
            <person name="Makela M.R."/>
            <person name="Henrissat B."/>
            <person name="Grigoriev I.V."/>
            <person name="Crouch J.A."/>
            <person name="De Vries R.P."/>
            <person name="Sukno S.A."/>
            <person name="Thon M.R."/>
        </authorList>
    </citation>
    <scope>NUCLEOTIDE SEQUENCE</scope>
    <source>
        <strain evidence="1">MAFF235873</strain>
    </source>
</reference>
<protein>
    <submittedName>
        <fullName evidence="1">Uncharacterized protein</fullName>
    </submittedName>
</protein>
<accession>A0AAD9HUZ1</accession>